<dbReference type="Pfam" id="PF01347">
    <property type="entry name" value="Vitellogenin_N"/>
    <property type="match status" value="1"/>
</dbReference>
<keyword evidence="4" id="KW-0256">Endoplasmic reticulum</keyword>
<dbReference type="EMBL" id="JAXCGZ010022873">
    <property type="protein sequence ID" value="KAK7021851.1"/>
    <property type="molecule type" value="Genomic_DNA"/>
</dbReference>
<dbReference type="GO" id="GO:0016323">
    <property type="term" value="C:basolateral plasma membrane"/>
    <property type="evidence" value="ECO:0007669"/>
    <property type="project" value="TreeGrafter"/>
</dbReference>
<gene>
    <name evidence="7" type="ORF">SK128_009107</name>
</gene>
<evidence type="ECO:0000256" key="2">
    <source>
        <dbReference type="ARBA" id="ARBA00022448"/>
    </source>
</evidence>
<evidence type="ECO:0000256" key="3">
    <source>
        <dbReference type="ARBA" id="ARBA00022729"/>
    </source>
</evidence>
<dbReference type="InterPro" id="IPR001747">
    <property type="entry name" value="Vitellogenin_N"/>
</dbReference>
<evidence type="ECO:0000256" key="5">
    <source>
        <dbReference type="PROSITE-ProRule" id="PRU00557"/>
    </source>
</evidence>
<dbReference type="PANTHER" id="PTHR13024">
    <property type="entry name" value="MICROSOMAL TRIGLYCERIDE TRANSFER PROTEIN, LARGE SUBUNIT"/>
    <property type="match status" value="1"/>
</dbReference>
<dbReference type="InterPro" id="IPR015816">
    <property type="entry name" value="Vitellinogen_b-sht_N"/>
</dbReference>
<dbReference type="GO" id="GO:0005548">
    <property type="term" value="F:phospholipid transporter activity"/>
    <property type="evidence" value="ECO:0007669"/>
    <property type="project" value="InterPro"/>
</dbReference>
<dbReference type="Proteomes" id="UP001381693">
    <property type="component" value="Unassembled WGS sequence"/>
</dbReference>
<dbReference type="Gene3D" id="1.25.10.20">
    <property type="entry name" value="Vitellinogen, superhelical"/>
    <property type="match status" value="1"/>
</dbReference>
<accession>A0AAN8WJR7</accession>
<dbReference type="SMART" id="SM00638">
    <property type="entry name" value="LPD_N"/>
    <property type="match status" value="1"/>
</dbReference>
<comment type="subcellular location">
    <subcellularLocation>
        <location evidence="1">Endoplasmic reticulum</location>
    </subcellularLocation>
</comment>
<evidence type="ECO:0000256" key="4">
    <source>
        <dbReference type="ARBA" id="ARBA00022824"/>
    </source>
</evidence>
<dbReference type="Pfam" id="PF19444">
    <property type="entry name" value="MTP_lip_bd"/>
    <property type="match status" value="1"/>
</dbReference>
<dbReference type="Gene3D" id="2.30.230.10">
    <property type="entry name" value="Lipovitellin, beta-sheet shell regions, chain A"/>
    <property type="match status" value="1"/>
</dbReference>
<dbReference type="SUPFAM" id="SSF48431">
    <property type="entry name" value="Lipovitellin-phosvitin complex, superhelical domain"/>
    <property type="match status" value="1"/>
</dbReference>
<dbReference type="GO" id="GO:0005783">
    <property type="term" value="C:endoplasmic reticulum"/>
    <property type="evidence" value="ECO:0007669"/>
    <property type="project" value="UniProtKB-SubCell"/>
</dbReference>
<protein>
    <recommendedName>
        <fullName evidence="6">Vitellogenin domain-containing protein</fullName>
    </recommendedName>
</protein>
<dbReference type="InterPro" id="IPR015819">
    <property type="entry name" value="Lipid_transp_b-sht_shell"/>
</dbReference>
<keyword evidence="8" id="KW-1185">Reference proteome</keyword>
<evidence type="ECO:0000256" key="1">
    <source>
        <dbReference type="ARBA" id="ARBA00004240"/>
    </source>
</evidence>
<dbReference type="PANTHER" id="PTHR13024:SF0">
    <property type="entry name" value="MICROSOMAL TRIACYLGLYCEROL TRANSFER PROTEIN"/>
    <property type="match status" value="1"/>
</dbReference>
<comment type="caution">
    <text evidence="5">Lacks conserved residue(s) required for the propagation of feature annotation.</text>
</comment>
<dbReference type="AlphaFoldDB" id="A0AAN8WJR7"/>
<organism evidence="7 8">
    <name type="scientific">Halocaridina rubra</name>
    <name type="common">Hawaiian red shrimp</name>
    <dbReference type="NCBI Taxonomy" id="373956"/>
    <lineage>
        <taxon>Eukaryota</taxon>
        <taxon>Metazoa</taxon>
        <taxon>Ecdysozoa</taxon>
        <taxon>Arthropoda</taxon>
        <taxon>Crustacea</taxon>
        <taxon>Multicrustacea</taxon>
        <taxon>Malacostraca</taxon>
        <taxon>Eumalacostraca</taxon>
        <taxon>Eucarida</taxon>
        <taxon>Decapoda</taxon>
        <taxon>Pleocyemata</taxon>
        <taxon>Caridea</taxon>
        <taxon>Atyoidea</taxon>
        <taxon>Atyidae</taxon>
        <taxon>Halocaridina</taxon>
    </lineage>
</organism>
<dbReference type="SUPFAM" id="SSF56968">
    <property type="entry name" value="Lipovitellin-phosvitin complex, beta-sheet shell regions"/>
    <property type="match status" value="1"/>
</dbReference>
<feature type="domain" description="Vitellogenin" evidence="6">
    <location>
        <begin position="59"/>
        <end position="697"/>
    </location>
</feature>
<dbReference type="PROSITE" id="PS51211">
    <property type="entry name" value="VITELLOGENIN"/>
    <property type="match status" value="1"/>
</dbReference>
<name>A0AAN8WJR7_HALRR</name>
<evidence type="ECO:0000313" key="7">
    <source>
        <dbReference type="EMBL" id="KAK7021851.1"/>
    </source>
</evidence>
<dbReference type="InterPro" id="IPR039988">
    <property type="entry name" value="MTTP"/>
</dbReference>
<dbReference type="GO" id="GO:0042157">
    <property type="term" value="P:lipoprotein metabolic process"/>
    <property type="evidence" value="ECO:0007669"/>
    <property type="project" value="TreeGrafter"/>
</dbReference>
<dbReference type="GO" id="GO:0005794">
    <property type="term" value="C:Golgi apparatus"/>
    <property type="evidence" value="ECO:0007669"/>
    <property type="project" value="TreeGrafter"/>
</dbReference>
<comment type="caution">
    <text evidence="7">The sequence shown here is derived from an EMBL/GenBank/DDBJ whole genome shotgun (WGS) entry which is preliminary data.</text>
</comment>
<reference evidence="7 8" key="1">
    <citation type="submission" date="2023-11" db="EMBL/GenBank/DDBJ databases">
        <title>Halocaridina rubra genome assembly.</title>
        <authorList>
            <person name="Smith C."/>
        </authorList>
    </citation>
    <scope>NUCLEOTIDE SEQUENCE [LARGE SCALE GENOMIC DNA]</scope>
    <source>
        <strain evidence="7">EP-1</strain>
        <tissue evidence="7">Whole</tissue>
    </source>
</reference>
<evidence type="ECO:0000259" key="6">
    <source>
        <dbReference type="PROSITE" id="PS51211"/>
    </source>
</evidence>
<keyword evidence="3" id="KW-0732">Signal</keyword>
<keyword evidence="2" id="KW-0813">Transport</keyword>
<dbReference type="InterPro" id="IPR011030">
    <property type="entry name" value="Lipovitellin_superhlx_dom"/>
</dbReference>
<dbReference type="GO" id="GO:0008289">
    <property type="term" value="F:lipid binding"/>
    <property type="evidence" value="ECO:0007669"/>
    <property type="project" value="InterPro"/>
</dbReference>
<sequence length="919" mass="102578">MMLSLLTPFIMLLRYGLTGVFAAGIGSLSWLVWGALQCALAPAHAFVLLSSYPAYSRQFEVGTLYIYDYETSVLLNEPQSVHIPSTKNVGFKVEMKAEITPVWQHPTNTQEQILQLTVATPKISVKSRQGPTPEGLVQKKSKLDNYKLHPLYLHWNDGQIGKVYHVDGQALSVLNVMKGISSLFQHQVKNVKQVEVDASGRCEVTYKMADSTRITKVKKGCKNVIPVEYFNQTNKVVDANIESQATATFYLHPDDKIMQKATSMETHSMRTEMRKKSGAEIISKQVLNLKSRDKVNSPKYTGKTVADVVKSIASQLRKSLVTDQLATNPDAKECISCKSLKDLVNNFRTTLAAKNLGTQSSALAFLRLLKKMRESDLDTIKAVLKEKKNAKIMPQLLDIAAAAQTIPAHKAAMSVLKFSHPIDLPERYLWSISVTTHPPEFLLQDVISIVKKGTKNDKLTETLALTLASITRTFCKTSTNCKKPIVSEVIRLFMEELNSCSTEQCQLMYIRALKNLRLAKTVDELIKFAEGAARKPAIYAMRALQTMPDQFINKQALKRLERIFFELVRTHDSSIRIMAADILLRHKPSEELFVSMLRTLHTQSTRELNTLLLGRMIDLAESDTHVEKLLKKVIRMSEFNNYDVLAQGGLSTAFSRSLAESPDSNSSFSNLLEISGGLLKRSTVDVYLDSQDARMRLLSFGIFAGGLSMFGGEDAVDDGEEANAGLEITLLDTQLRPFVFFDGQGELMGHVWSGTASERTTALQGTLLLQDHHQILPLQNGLNIELLLNGAISYDFAGQIEISLWNRNAHSLVDIGAASVMQGVARVDSSFVQALIEFNVGGQAQLNFISDLDFYDEVMMCSKMVQPNMDIVSSVRKFERLPGTNYVLKKYKRKSSPVPGKTYVMNRKNTELCNKMSKK</sequence>
<proteinExistence type="predicted"/>
<dbReference type="InterPro" id="IPR045811">
    <property type="entry name" value="MTP_lip-bd"/>
</dbReference>
<evidence type="ECO:0000313" key="8">
    <source>
        <dbReference type="Proteomes" id="UP001381693"/>
    </source>
</evidence>